<evidence type="ECO:0000313" key="1">
    <source>
        <dbReference type="EMBL" id="KAK0703717.1"/>
    </source>
</evidence>
<reference evidence="1" key="1">
    <citation type="submission" date="2023-06" db="EMBL/GenBank/DDBJ databases">
        <title>Genome-scale phylogeny and comparative genomics of the fungal order Sordariales.</title>
        <authorList>
            <consortium name="Lawrence Berkeley National Laboratory"/>
            <person name="Hensen N."/>
            <person name="Bonometti L."/>
            <person name="Westerberg I."/>
            <person name="Brannstrom I.O."/>
            <person name="Guillou S."/>
            <person name="Cros-Aarteil S."/>
            <person name="Calhoun S."/>
            <person name="Haridas S."/>
            <person name="Kuo A."/>
            <person name="Mondo S."/>
            <person name="Pangilinan J."/>
            <person name="Riley R."/>
            <person name="LaButti K."/>
            <person name="Andreopoulos B."/>
            <person name="Lipzen A."/>
            <person name="Chen C."/>
            <person name="Yanf M."/>
            <person name="Daum C."/>
            <person name="Ng V."/>
            <person name="Clum A."/>
            <person name="Steindorff A."/>
            <person name="Ohm R."/>
            <person name="Martin F."/>
            <person name="Silar P."/>
            <person name="Natvig D."/>
            <person name="Lalanne C."/>
            <person name="Gautier V."/>
            <person name="Ament-velasquez S.L."/>
            <person name="Kruys A."/>
            <person name="Hutchinson M.I."/>
            <person name="Powell A.J."/>
            <person name="Barry K."/>
            <person name="Miller A.N."/>
            <person name="Grigoriev I.V."/>
            <person name="Debuchy R."/>
            <person name="Gladieux P."/>
            <person name="Thoren M.H."/>
            <person name="Johannesson H."/>
        </authorList>
    </citation>
    <scope>NUCLEOTIDE SEQUENCE</scope>
    <source>
        <strain evidence="1">SMH2392-1A</strain>
    </source>
</reference>
<dbReference type="EMBL" id="JAUIRO010000008">
    <property type="protein sequence ID" value="KAK0703717.1"/>
    <property type="molecule type" value="Genomic_DNA"/>
</dbReference>
<dbReference type="RefSeq" id="XP_060290576.1">
    <property type="nucleotide sequence ID" value="XM_060435416.1"/>
</dbReference>
<dbReference type="AlphaFoldDB" id="A0AA40DK34"/>
<organism evidence="1 2">
    <name type="scientific">Lasiosphaeria miniovina</name>
    <dbReference type="NCBI Taxonomy" id="1954250"/>
    <lineage>
        <taxon>Eukaryota</taxon>
        <taxon>Fungi</taxon>
        <taxon>Dikarya</taxon>
        <taxon>Ascomycota</taxon>
        <taxon>Pezizomycotina</taxon>
        <taxon>Sordariomycetes</taxon>
        <taxon>Sordariomycetidae</taxon>
        <taxon>Sordariales</taxon>
        <taxon>Lasiosphaeriaceae</taxon>
        <taxon>Lasiosphaeria</taxon>
    </lineage>
</organism>
<keyword evidence="2" id="KW-1185">Reference proteome</keyword>
<sequence>MEPGSLLLIVQGGQPGSSAVTPPSSLSALLEEGSTIDLTRKVHAIQYNAPWNLIIFAAESLPLIQALSSSPVPTKFVPRARFRTPIPNGMEDAEVKIRSCNRVKVSRRVVRGPAAAIVCDVMVRLPTLALEKQADCMHFLCLVLRGMCRYCQAHRNRPDGNRPLQLHLHLGTGNLNQGEAESFAGWYLARNPILFPENDPGIHVRL</sequence>
<dbReference type="Proteomes" id="UP001172101">
    <property type="component" value="Unassembled WGS sequence"/>
</dbReference>
<comment type="caution">
    <text evidence="1">The sequence shown here is derived from an EMBL/GenBank/DDBJ whole genome shotgun (WGS) entry which is preliminary data.</text>
</comment>
<proteinExistence type="predicted"/>
<protein>
    <submittedName>
        <fullName evidence="1">Uncharacterized protein</fullName>
    </submittedName>
</protein>
<dbReference type="GeneID" id="85318686"/>
<name>A0AA40DK34_9PEZI</name>
<gene>
    <name evidence="1" type="ORF">B0T26DRAFT_509411</name>
</gene>
<accession>A0AA40DK34</accession>
<evidence type="ECO:0000313" key="2">
    <source>
        <dbReference type="Proteomes" id="UP001172101"/>
    </source>
</evidence>